<keyword evidence="6" id="KW-0106">Calcium</keyword>
<dbReference type="InterPro" id="IPR006047">
    <property type="entry name" value="GH13_cat_dom"/>
</dbReference>
<evidence type="ECO:0000256" key="12">
    <source>
        <dbReference type="ARBA" id="ARBA00031076"/>
    </source>
</evidence>
<dbReference type="InterPro" id="IPR005323">
    <property type="entry name" value="CBM41_pullulanase"/>
</dbReference>
<evidence type="ECO:0000256" key="6">
    <source>
        <dbReference type="ARBA" id="ARBA00022837"/>
    </source>
</evidence>
<dbReference type="GO" id="GO:0051060">
    <property type="term" value="F:pullulanase activity"/>
    <property type="evidence" value="ECO:0007669"/>
    <property type="project" value="UniProtKB-EC"/>
</dbReference>
<dbReference type="GO" id="GO:0004556">
    <property type="term" value="F:alpha-amylase activity"/>
    <property type="evidence" value="ECO:0007669"/>
    <property type="project" value="UniProtKB-EC"/>
</dbReference>
<dbReference type="EC" id="3.2.1.41" evidence="9"/>
<dbReference type="Gene3D" id="2.60.40.10">
    <property type="entry name" value="Immunoglobulins"/>
    <property type="match status" value="1"/>
</dbReference>
<dbReference type="Pfam" id="PF00128">
    <property type="entry name" value="Alpha-amylase"/>
    <property type="match status" value="1"/>
</dbReference>
<dbReference type="Gene3D" id="2.60.40.1110">
    <property type="match status" value="3"/>
</dbReference>
<dbReference type="InterPro" id="IPR013780">
    <property type="entry name" value="Glyco_hydro_b"/>
</dbReference>
<dbReference type="Pfam" id="PF17967">
    <property type="entry name" value="Pullulanase_N2"/>
    <property type="match status" value="1"/>
</dbReference>
<dbReference type="SUPFAM" id="SSF51445">
    <property type="entry name" value="(Trans)glycosidases"/>
    <property type="match status" value="2"/>
</dbReference>
<dbReference type="InterPro" id="IPR004193">
    <property type="entry name" value="Glyco_hydro_13_N"/>
</dbReference>
<name>A0A9W6KRP6_9ACTN</name>
<evidence type="ECO:0000256" key="3">
    <source>
        <dbReference type="ARBA" id="ARBA00012595"/>
    </source>
</evidence>
<evidence type="ECO:0000256" key="10">
    <source>
        <dbReference type="ARBA" id="ARBA00029618"/>
    </source>
</evidence>
<dbReference type="InterPro" id="IPR017853">
    <property type="entry name" value="GH"/>
</dbReference>
<comment type="similarity">
    <text evidence="2">Belongs to the glycosyl hydrolase 13 family.</text>
</comment>
<dbReference type="Gene3D" id="3.20.20.80">
    <property type="entry name" value="Glycosidases"/>
    <property type="match status" value="3"/>
</dbReference>
<sequence length="1922" mass="206822">MPSAKHLTLGILTTLAVLAAVPGDNPRTPDVPQEPTSYSVTGVPEWANEPSIASLLDNGLLDGGRSANARRAEQFYFVLADRFADGDARNNTGGLSGDRLSTGYDPTDKGFYHGGDLRGVIDKLDYIQGLGTTAIWLAPVFKNNPVQGSGADVSAGYHGYWITDFTQIDPHFGTKEDLKVLTKKAHDRGIKIYLDVITNHTADVIRYAQNQYSYRDKTDYPYKDANGNKFDDRNYADGTHGFPKVNLDSFPYTPVFPTAADRTVKQPAWLNDPTMYHNRGDSTFSGENSEYGDFFGLDDLWTERPEVVQGMTKIYSDWVRDSGIDGYRIDTTKHVDMQFWPQFTKGVEAAATRAGKPDFFMFGEVYDANPAFDSQYVRKGRLPATLDFPFQQAATDFVARGGSGQELATMYAQDDLYTSPGTSAQYLPTFLGNHDMGRIGYFVATGGTDPATHLRRDQLGHELMFLTRGQPVVYSGDEQGFTGAGGDKDARQDMFATKTADYLDDDLLGTDTTHASAHYDPSHPIYRTISSLANLRERNPGLRQGVQVTRYADQNVFAFSRIDPDQRVEYVVASNNGPGTKTVTIPTYMATTTFDQLYPSTGAIAATAGDGSLQVSIPALTTLVFKARGQLRKATAKPQITLAVDPAPAGVAAVKADVTGDPLATVTFAAKVGNGSWQLLGTDKAGPYAAYHDLDGLAAGTKLEYKAVVRDASGRTAEAKVTTKVGTAPSAAAPDYALVHYQRPAGDYTNWGLYAWGDIQDPMTWPQGAPFAGEDSYGRFAWVKLKPGAATMGFLVVDANGVKDVEADRSLDPTKHPEIWLKQGDATIYTSQAAATGSVSIHYGRADGNYTGWGLHLWGDGLAAGTATDWASPRPPDGTDSFGAYWHVPVSDPSKPVNFIVHNGDTKDPGPDQSVLPSTQGEAWVRSGEATVHPTRAAAEHTAVLHYRRPAGDYDGWGLHVWTGAATGTDWGSPLQPSGTDAFGKTFTVPLADPGSADSGPLLNYIIHRGDTKDLPSDQALDLVTVGHEVWILSGVEKYLRPIPTQGTPDTDVNQAKAVWIDRNTVAWRAGPTDGHSYELWSAPAGGLKVVDGQVIGNGTKLAMSAVPGNLTEAQRAKFPHLWAYQTFHIDGDRNAFTAALRGQLVAVERDGSGQVTEATGVQLAGALDDLYGAALSAKLGPTFDGGKPGVSVWAPTAQNVALELYRDIKQPPQVIAMRRDERTGVWSVTGDRSWKNLYYKFRVTAYQPAVRAVTTAAVTDPYSVSLAANGTHSQLADLNDPSLRPGGWGDLRKPPAPNRPQIQELSVRDFSIADSTVPAAQRGTYLAFTQTQSAGMQHLKQLAQAGASYVHLLPVFDISTIPEVRADQAQPPCDLAALPPDSPQQQACIAQVADRDGYNWGYDPFHYNAPEGSYATDPQGTPRITQFRQMVAGLNNAGLRVVMDVVYNHTTAAGTDQYSVLDQIVPGYYQRLLDDGTVANSTCCANTAPENAMMGKLVVDSIVQWARQYKVDGFRFDLMGHHPKANIMAVRAALDQLTVAKDGVDGKKILLYGEGWNFGEVAGDARFVQATQANMAGTGVGTFNDRMRDAVRGGGPFDGNPRIQGFATGLYTDPNGDAANGTAAEQRARLLHYQDLIQVGLTGNLAAYEFTDSSGHRVTGAQVDYNGSPAGYTRSPSEAVTYVDAHDNEILYDTMAYKLPTGTTAEQRARMQVLALATTILGQGTGFVTAGSDRLRSKSLDRNSFNSGDWFNQIRWNCADGNGFGAGLPPAADNQDKWPYAQPLLANPALVPNCAAVDLAAARFQELLRIRAGSPVFALGTAAQVQQRLSFPLSGAQATPGVITMVLDARGLDGHWRSIVVVFNAGAVATTQTVAAYRGAHVSLHPVQAASADPVARQSTFDGAHGSFAVPARTVAVFVEE</sequence>
<evidence type="ECO:0000313" key="16">
    <source>
        <dbReference type="Proteomes" id="UP001143480"/>
    </source>
</evidence>
<evidence type="ECO:0000259" key="14">
    <source>
        <dbReference type="SMART" id="SM00642"/>
    </source>
</evidence>
<dbReference type="Pfam" id="PF11852">
    <property type="entry name" value="Pullul_strch_C"/>
    <property type="match status" value="1"/>
</dbReference>
<dbReference type="RefSeq" id="WP_261961942.1">
    <property type="nucleotide sequence ID" value="NZ_BAAAXA010000001.1"/>
</dbReference>
<dbReference type="GO" id="GO:0005975">
    <property type="term" value="P:carbohydrate metabolic process"/>
    <property type="evidence" value="ECO:0007669"/>
    <property type="project" value="InterPro"/>
</dbReference>
<dbReference type="Proteomes" id="UP001143480">
    <property type="component" value="Unassembled WGS sequence"/>
</dbReference>
<dbReference type="SUPFAM" id="SSF49452">
    <property type="entry name" value="Starch-binding domain-like"/>
    <property type="match status" value="3"/>
</dbReference>
<feature type="signal peptide" evidence="13">
    <location>
        <begin position="1"/>
        <end position="19"/>
    </location>
</feature>
<dbReference type="Gene3D" id="2.60.40.1180">
    <property type="entry name" value="Golgi alpha-mannosidase II"/>
    <property type="match status" value="2"/>
</dbReference>
<evidence type="ECO:0000256" key="2">
    <source>
        <dbReference type="ARBA" id="ARBA00008061"/>
    </source>
</evidence>
<dbReference type="EC" id="3.2.1.1" evidence="3"/>
<proteinExistence type="inferred from homology"/>
<evidence type="ECO:0000256" key="5">
    <source>
        <dbReference type="ARBA" id="ARBA00022801"/>
    </source>
</evidence>
<keyword evidence="4 13" id="KW-0732">Signal</keyword>
<dbReference type="InterPro" id="IPR013783">
    <property type="entry name" value="Ig-like_fold"/>
</dbReference>
<dbReference type="Gene3D" id="2.60.40.1130">
    <property type="entry name" value="Rab geranylgeranyltransferase alpha-subunit, insert domain"/>
    <property type="match status" value="1"/>
</dbReference>
<dbReference type="InterPro" id="IPR013784">
    <property type="entry name" value="Carb-bd-like_fold"/>
</dbReference>
<dbReference type="CDD" id="cd11339">
    <property type="entry name" value="AmyAc_bac_CMD_like_2"/>
    <property type="match status" value="1"/>
</dbReference>
<evidence type="ECO:0000256" key="1">
    <source>
        <dbReference type="ARBA" id="ARBA00000548"/>
    </source>
</evidence>
<dbReference type="Pfam" id="PF02922">
    <property type="entry name" value="CBM_48"/>
    <property type="match status" value="1"/>
</dbReference>
<dbReference type="CDD" id="cd11341">
    <property type="entry name" value="AmyAc_Pullulanase_LD-like"/>
    <property type="match status" value="1"/>
</dbReference>
<dbReference type="InterPro" id="IPR040671">
    <property type="entry name" value="Pullulanase_N2"/>
</dbReference>
<keyword evidence="7" id="KW-0326">Glycosidase</keyword>
<dbReference type="InterPro" id="IPR024561">
    <property type="entry name" value="Pullul_strch_C"/>
</dbReference>
<dbReference type="Pfam" id="PF03714">
    <property type="entry name" value="PUD"/>
    <property type="match status" value="3"/>
</dbReference>
<dbReference type="CDD" id="cd02860">
    <property type="entry name" value="E_set_Pullulanase"/>
    <property type="match status" value="1"/>
</dbReference>
<dbReference type="CDD" id="cd10315">
    <property type="entry name" value="CBM41_pullulanase"/>
    <property type="match status" value="3"/>
</dbReference>
<gene>
    <name evidence="15" type="ORF">GCM10017581_077660</name>
</gene>
<keyword evidence="5" id="KW-0378">Hydrolase</keyword>
<evidence type="ECO:0000256" key="4">
    <source>
        <dbReference type="ARBA" id="ARBA00022729"/>
    </source>
</evidence>
<feature type="domain" description="Glycosyl hydrolase family 13 catalytic" evidence="14">
    <location>
        <begin position="77"/>
        <end position="536"/>
    </location>
</feature>
<dbReference type="PANTHER" id="PTHR43002">
    <property type="entry name" value="GLYCOGEN DEBRANCHING ENZYME"/>
    <property type="match status" value="1"/>
</dbReference>
<comment type="caution">
    <text evidence="15">The sequence shown here is derived from an EMBL/GenBank/DDBJ whole genome shotgun (WGS) entry which is preliminary data.</text>
</comment>
<reference evidence="15" key="1">
    <citation type="journal article" date="2014" name="Int. J. Syst. Evol. Microbiol.">
        <title>Complete genome sequence of Corynebacterium casei LMG S-19264T (=DSM 44701T), isolated from a smear-ripened cheese.</title>
        <authorList>
            <consortium name="US DOE Joint Genome Institute (JGI-PGF)"/>
            <person name="Walter F."/>
            <person name="Albersmeier A."/>
            <person name="Kalinowski J."/>
            <person name="Ruckert C."/>
        </authorList>
    </citation>
    <scope>NUCLEOTIDE SEQUENCE</scope>
    <source>
        <strain evidence="15">VKM Ac-1321</strain>
    </source>
</reference>
<dbReference type="NCBIfam" id="TIGR02103">
    <property type="entry name" value="pullul_strch"/>
    <property type="match status" value="1"/>
</dbReference>
<protein>
    <recommendedName>
        <fullName evidence="11">1,4-alpha-D-glucan glucanohydrolase</fullName>
        <ecNumber evidence="3">3.2.1.1</ecNumber>
        <ecNumber evidence="9">3.2.1.41</ecNumber>
    </recommendedName>
    <alternativeName>
        <fullName evidence="10">Alpha-dextrin endo-1,6-alpha-glucosidase</fullName>
    </alternativeName>
    <alternativeName>
        <fullName evidence="12">Pullulan 6-glucanohydrolase</fullName>
    </alternativeName>
</protein>
<dbReference type="InterPro" id="IPR014756">
    <property type="entry name" value="Ig_E-set"/>
</dbReference>
<comment type="catalytic activity">
    <reaction evidence="8">
        <text>Hydrolysis of (1-&gt;6)-alpha-D-glucosidic linkages in pullulan, amylopectin and glycogen, and in the alpha- and beta-limit dextrins of amylopectin and glycogen.</text>
        <dbReference type="EC" id="3.2.1.41"/>
    </reaction>
</comment>
<evidence type="ECO:0000256" key="13">
    <source>
        <dbReference type="SAM" id="SignalP"/>
    </source>
</evidence>
<dbReference type="GO" id="GO:0030246">
    <property type="term" value="F:carbohydrate binding"/>
    <property type="evidence" value="ECO:0007669"/>
    <property type="project" value="InterPro"/>
</dbReference>
<evidence type="ECO:0000256" key="8">
    <source>
        <dbReference type="ARBA" id="ARBA00023965"/>
    </source>
</evidence>
<feature type="chain" id="PRO_5040823952" description="1,4-alpha-D-glucan glucanohydrolase" evidence="13">
    <location>
        <begin position="20"/>
        <end position="1922"/>
    </location>
</feature>
<dbReference type="SUPFAM" id="SSF51011">
    <property type="entry name" value="Glycosyl hydrolase domain"/>
    <property type="match status" value="2"/>
</dbReference>
<evidence type="ECO:0000256" key="11">
    <source>
        <dbReference type="ARBA" id="ARBA00030238"/>
    </source>
</evidence>
<accession>A0A9W6KRP6</accession>
<evidence type="ECO:0000313" key="15">
    <source>
        <dbReference type="EMBL" id="GLL06018.1"/>
    </source>
</evidence>
<dbReference type="InterPro" id="IPR011839">
    <property type="entry name" value="Pullul_strch"/>
</dbReference>
<dbReference type="EMBL" id="BSFP01000066">
    <property type="protein sequence ID" value="GLL06018.1"/>
    <property type="molecule type" value="Genomic_DNA"/>
</dbReference>
<comment type="catalytic activity">
    <reaction evidence="1">
        <text>Endohydrolysis of (1-&gt;4)-alpha-D-glucosidic linkages in polysaccharides containing three or more (1-&gt;4)-alpha-linked D-glucose units.</text>
        <dbReference type="EC" id="3.2.1.1"/>
    </reaction>
</comment>
<dbReference type="SUPFAM" id="SSF81296">
    <property type="entry name" value="E set domains"/>
    <property type="match status" value="2"/>
</dbReference>
<evidence type="ECO:0000256" key="9">
    <source>
        <dbReference type="ARBA" id="ARBA00024062"/>
    </source>
</evidence>
<reference evidence="15" key="2">
    <citation type="submission" date="2023-01" db="EMBL/GenBank/DDBJ databases">
        <authorList>
            <person name="Sun Q."/>
            <person name="Evtushenko L."/>
        </authorList>
    </citation>
    <scope>NUCLEOTIDE SEQUENCE</scope>
    <source>
        <strain evidence="15">VKM Ac-1321</strain>
    </source>
</reference>
<dbReference type="SMART" id="SM00642">
    <property type="entry name" value="Aamy"/>
    <property type="match status" value="1"/>
</dbReference>
<organism evidence="15 16">
    <name type="scientific">Dactylosporangium matsuzakiense</name>
    <dbReference type="NCBI Taxonomy" id="53360"/>
    <lineage>
        <taxon>Bacteria</taxon>
        <taxon>Bacillati</taxon>
        <taxon>Actinomycetota</taxon>
        <taxon>Actinomycetes</taxon>
        <taxon>Micromonosporales</taxon>
        <taxon>Micromonosporaceae</taxon>
        <taxon>Dactylosporangium</taxon>
    </lineage>
</organism>
<keyword evidence="16" id="KW-1185">Reference proteome</keyword>
<evidence type="ECO:0000256" key="7">
    <source>
        <dbReference type="ARBA" id="ARBA00023295"/>
    </source>
</evidence>